<dbReference type="OrthoDB" id="3483243at2"/>
<reference evidence="1 2" key="1">
    <citation type="submission" date="2019-05" db="EMBL/GenBank/DDBJ databases">
        <title>Draft genome sequence of Actinomadura sp. 14C53.</title>
        <authorList>
            <person name="Saricaoglu S."/>
            <person name="Isik K."/>
        </authorList>
    </citation>
    <scope>NUCLEOTIDE SEQUENCE [LARGE SCALE GENOMIC DNA]</scope>
    <source>
        <strain evidence="1 2">14C53</strain>
    </source>
</reference>
<dbReference type="RefSeq" id="WP_138643505.1">
    <property type="nucleotide sequence ID" value="NZ_VCKW01000009.1"/>
</dbReference>
<sequence>MKALPYLAGTATRHAWAEREYARLQADIVEATLAARARSIERARRVRRWLVGGVPDRIGAQRHRRHPAPPAAGCRRAAARSARSARILRTAEGAPGGVR</sequence>
<protein>
    <submittedName>
        <fullName evidence="1">Uncharacterized protein</fullName>
    </submittedName>
</protein>
<comment type="caution">
    <text evidence="1">The sequence shown here is derived from an EMBL/GenBank/DDBJ whole genome shotgun (WGS) entry which is preliminary data.</text>
</comment>
<gene>
    <name evidence="1" type="ORF">ETD83_03140</name>
</gene>
<organism evidence="1 2">
    <name type="scientific">Actinomadura soli</name>
    <dbReference type="NCBI Taxonomy" id="2508997"/>
    <lineage>
        <taxon>Bacteria</taxon>
        <taxon>Bacillati</taxon>
        <taxon>Actinomycetota</taxon>
        <taxon>Actinomycetes</taxon>
        <taxon>Streptosporangiales</taxon>
        <taxon>Thermomonosporaceae</taxon>
        <taxon>Actinomadura</taxon>
    </lineage>
</organism>
<evidence type="ECO:0000313" key="1">
    <source>
        <dbReference type="EMBL" id="TMR06768.1"/>
    </source>
</evidence>
<proteinExistence type="predicted"/>
<dbReference type="Proteomes" id="UP000309174">
    <property type="component" value="Unassembled WGS sequence"/>
</dbReference>
<dbReference type="AlphaFoldDB" id="A0A5C4JIX7"/>
<name>A0A5C4JIX7_9ACTN</name>
<dbReference type="EMBL" id="VCKW01000009">
    <property type="protein sequence ID" value="TMR06768.1"/>
    <property type="molecule type" value="Genomic_DNA"/>
</dbReference>
<accession>A0A5C4JIX7</accession>
<evidence type="ECO:0000313" key="2">
    <source>
        <dbReference type="Proteomes" id="UP000309174"/>
    </source>
</evidence>
<keyword evidence="2" id="KW-1185">Reference proteome</keyword>